<proteinExistence type="predicted"/>
<evidence type="ECO:0008006" key="4">
    <source>
        <dbReference type="Google" id="ProtNLM"/>
    </source>
</evidence>
<evidence type="ECO:0000313" key="3">
    <source>
        <dbReference type="Proteomes" id="UP000002590"/>
    </source>
</evidence>
<protein>
    <recommendedName>
        <fullName evidence="4">Rod shape-determining protein MreD</fullName>
    </recommendedName>
</protein>
<dbReference type="EMBL" id="CP000551">
    <property type="protein sequence ID" value="ABM71113.1"/>
    <property type="molecule type" value="Genomic_DNA"/>
</dbReference>
<reference evidence="2 3" key="1">
    <citation type="journal article" date="2007" name="PLoS Genet.">
        <title>Patterns and implications of gene gain and loss in the evolution of Prochlorococcus.</title>
        <authorList>
            <person name="Kettler G.C."/>
            <person name="Martiny A.C."/>
            <person name="Huang K."/>
            <person name="Zucker J."/>
            <person name="Coleman M.L."/>
            <person name="Rodrigue S."/>
            <person name="Chen F."/>
            <person name="Lapidus A."/>
            <person name="Ferriera S."/>
            <person name="Johnson J."/>
            <person name="Steglich C."/>
            <person name="Church G.M."/>
            <person name="Richardson P."/>
            <person name="Chisholm S.W."/>
        </authorList>
    </citation>
    <scope>NUCLEOTIDE SEQUENCE [LARGE SCALE GENOMIC DNA]</scope>
    <source>
        <strain evidence="2 3">AS9601</strain>
    </source>
</reference>
<dbReference type="Proteomes" id="UP000002590">
    <property type="component" value="Chromosome"/>
</dbReference>
<keyword evidence="1" id="KW-1133">Transmembrane helix</keyword>
<dbReference type="KEGG" id="pmb:A9601_18301"/>
<sequence length="182" mass="21118">MGQNFESKYLMIKFLTKKLSIISFIFIPIIFLWHPNWLGFLGVQPYWPLFWLLPWSMINGSINGLIVGLFLGLILDSLTLNESFTQIPGLIFCGFFFGRIKLHSDILLGHFRYGLICSFGSFLCGSLYFLQILFRNFLDSNSLMLIPSIKNILAEVFLTGFFAPFICSQLLRMFKFSRRKIQ</sequence>
<keyword evidence="1" id="KW-0472">Membrane</keyword>
<dbReference type="AlphaFoldDB" id="A2BTK2"/>
<keyword evidence="1" id="KW-0812">Transmembrane</keyword>
<dbReference type="STRING" id="146891.A9601_18301"/>
<name>A2BTK2_PROMS</name>
<dbReference type="eggNOG" id="ENOG502ZZ8G">
    <property type="taxonomic scope" value="Bacteria"/>
</dbReference>
<feature type="transmembrane region" description="Helical" evidence="1">
    <location>
        <begin position="152"/>
        <end position="171"/>
    </location>
</feature>
<dbReference type="HOGENOM" id="CLU_105759_0_0_3"/>
<feature type="transmembrane region" description="Helical" evidence="1">
    <location>
        <begin position="52"/>
        <end position="75"/>
    </location>
</feature>
<evidence type="ECO:0000256" key="1">
    <source>
        <dbReference type="SAM" id="Phobius"/>
    </source>
</evidence>
<gene>
    <name evidence="2" type="ordered locus">A9601_18301</name>
</gene>
<feature type="transmembrane region" description="Helical" evidence="1">
    <location>
        <begin position="111"/>
        <end position="132"/>
    </location>
</feature>
<accession>A2BTK2</accession>
<evidence type="ECO:0000313" key="2">
    <source>
        <dbReference type="EMBL" id="ABM71113.1"/>
    </source>
</evidence>
<organism evidence="2 3">
    <name type="scientific">Prochlorococcus marinus (strain AS9601)</name>
    <dbReference type="NCBI Taxonomy" id="146891"/>
    <lineage>
        <taxon>Bacteria</taxon>
        <taxon>Bacillati</taxon>
        <taxon>Cyanobacteriota</taxon>
        <taxon>Cyanophyceae</taxon>
        <taxon>Synechococcales</taxon>
        <taxon>Prochlorococcaceae</taxon>
        <taxon>Prochlorococcus</taxon>
    </lineage>
</organism>
<feature type="transmembrane region" description="Helical" evidence="1">
    <location>
        <begin position="21"/>
        <end position="40"/>
    </location>
</feature>